<dbReference type="STRING" id="565033.GACE_1135"/>
<sequence length="310" mass="35306">MKWEKKGLIYKPDGTLWWAKTHAAIPTPVLLDKSTIRIYFASRDRNNVSRIGYIDVDSRDPSIVLDISKEPVLDIGVRGAFDDNGVLPSSIVKFDDKLFLYYIGFQLGVKVRYFLFSGLAISVDSGKSFSRYSRVPILDRSDAGLYFRTAPYVYLESSTDTWHMWYVEGNTWTTLSSGKEVPVYTIKYLKSTDGITWPNEGNILSGFNFKTSDEHGFGRPFILRDGDGYKMFYSIRTKSKGYRIGYAESVDGINWIRKDEEVGIDVSKAGWDSEMICFASIVKVRNKTYMFYNGNNYGETGIGYAVLIKE</sequence>
<dbReference type="InterPro" id="IPR023296">
    <property type="entry name" value="Glyco_hydro_beta-prop_sf"/>
</dbReference>
<dbReference type="AlphaFoldDB" id="A0A0A7GDT1"/>
<protein>
    <recommendedName>
        <fullName evidence="3">Glycosyl hydrolase family 32 N-terminal domain-containing protein</fullName>
    </recommendedName>
</protein>
<dbReference type="eggNOG" id="ENOG502N55W">
    <property type="taxonomic scope" value="Archaea"/>
</dbReference>
<dbReference type="RefSeq" id="WP_048091862.1">
    <property type="nucleotide sequence ID" value="NZ_CP009552.1"/>
</dbReference>
<reference evidence="1 2" key="1">
    <citation type="journal article" date="2015" name="Appl. Environ. Microbiol.">
        <title>The Geoglobus acetivorans genome: Fe(III) reduction, acetate utilization, autotrophic growth, and degradation of aromatic compounds in a hyperthermophilic archaeon.</title>
        <authorList>
            <person name="Mardanov A.V."/>
            <person name="Slododkina G.B."/>
            <person name="Slobodkin A.I."/>
            <person name="Beletsky A.V."/>
            <person name="Gavrilov S.N."/>
            <person name="Kublanov I.V."/>
            <person name="Bonch-Osmolovskaya E.A."/>
            <person name="Skryabin K.G."/>
            <person name="Ravin N.V."/>
        </authorList>
    </citation>
    <scope>NUCLEOTIDE SEQUENCE [LARGE SCALE GENOMIC DNA]</scope>
    <source>
        <strain evidence="1 2">SBH6</strain>
    </source>
</reference>
<dbReference type="PANTHER" id="PTHR35279:SF1">
    <property type="entry name" value="ARABINANASE_LEVANSUCRASE_INVERTASE"/>
    <property type="match status" value="1"/>
</dbReference>
<accession>A0A0A7GDT1</accession>
<proteinExistence type="predicted"/>
<evidence type="ECO:0000313" key="2">
    <source>
        <dbReference type="Proteomes" id="UP000030624"/>
    </source>
</evidence>
<dbReference type="SUPFAM" id="SSF75005">
    <property type="entry name" value="Arabinanase/levansucrase/invertase"/>
    <property type="match status" value="1"/>
</dbReference>
<dbReference type="Gene3D" id="2.115.10.20">
    <property type="entry name" value="Glycosyl hydrolase domain, family 43"/>
    <property type="match status" value="2"/>
</dbReference>
<gene>
    <name evidence="1" type="ORF">GACE_1135</name>
</gene>
<organism evidence="1 2">
    <name type="scientific">Geoglobus acetivorans</name>
    <dbReference type="NCBI Taxonomy" id="565033"/>
    <lineage>
        <taxon>Archaea</taxon>
        <taxon>Methanobacteriati</taxon>
        <taxon>Methanobacteriota</taxon>
        <taxon>Archaeoglobi</taxon>
        <taxon>Archaeoglobales</taxon>
        <taxon>Archaeoglobaceae</taxon>
        <taxon>Geoglobus</taxon>
    </lineage>
</organism>
<dbReference type="EMBL" id="CP009552">
    <property type="protein sequence ID" value="AIY90179.1"/>
    <property type="molecule type" value="Genomic_DNA"/>
</dbReference>
<dbReference type="Proteomes" id="UP000030624">
    <property type="component" value="Chromosome"/>
</dbReference>
<dbReference type="PANTHER" id="PTHR35279">
    <property type="match status" value="1"/>
</dbReference>
<evidence type="ECO:0000313" key="1">
    <source>
        <dbReference type="EMBL" id="AIY90179.1"/>
    </source>
</evidence>
<evidence type="ECO:0008006" key="3">
    <source>
        <dbReference type="Google" id="ProtNLM"/>
    </source>
</evidence>
<dbReference type="KEGG" id="gac:GACE_1135"/>
<dbReference type="GeneID" id="24797718"/>
<dbReference type="HOGENOM" id="CLU_078427_0_0_2"/>
<name>A0A0A7GDT1_GEOAI</name>